<sequence>MTTPFDNLIEWFGQLPSKYRQDLASEIAMLMPGIDVNPYHRKFLDDFMEQLDVFRRKGVHKEYGLLLCLKVLIDDIITVKNRENANWEKEKNELEELVNMTGSCSFATAASEKAMQYSEWKAIAEQWNGLTRQLLTPDSIDLWRQSVSPSGHMA</sequence>
<dbReference type="RefSeq" id="WP_269263869.1">
    <property type="nucleotide sequence ID" value="NZ_CP098248.1"/>
</dbReference>
<accession>A0A9E9LDZ7</accession>
<dbReference type="Proteomes" id="UP001164819">
    <property type="component" value="Chromosome"/>
</dbReference>
<keyword evidence="3" id="KW-1185">Reference proteome</keyword>
<reference evidence="2" key="1">
    <citation type="journal article" date="2022" name="Front. Microbiol.">
        <title>New perspectives on an old grouping: The genomic and phenotypic variability of Oxalobacter formigenes and the implications for calcium oxalate stone prevention.</title>
        <authorList>
            <person name="Chmiel J.A."/>
            <person name="Carr C."/>
            <person name="Stuivenberg G.A."/>
            <person name="Venema R."/>
            <person name="Chanyi R.M."/>
            <person name="Al K.F."/>
            <person name="Giguere D."/>
            <person name="Say H."/>
            <person name="Akouris P.P."/>
            <person name="Dominguez Romero S.A."/>
            <person name="Kwong A."/>
            <person name="Tai V."/>
            <person name="Koval S.F."/>
            <person name="Razvi H."/>
            <person name="Bjazevic J."/>
            <person name="Burton J.P."/>
        </authorList>
    </citation>
    <scope>NUCLEOTIDE SEQUENCE</scope>
    <source>
        <strain evidence="2">HOxNP-1</strain>
    </source>
</reference>
<dbReference type="AlphaFoldDB" id="A0A9E9LDZ7"/>
<proteinExistence type="predicted"/>
<evidence type="ECO:0000313" key="1">
    <source>
        <dbReference type="EMBL" id="WAV90637.1"/>
    </source>
</evidence>
<dbReference type="Proteomes" id="UP001164794">
    <property type="component" value="Chromosome"/>
</dbReference>
<protein>
    <submittedName>
        <fullName evidence="1">Uncharacterized protein</fullName>
    </submittedName>
</protein>
<dbReference type="EMBL" id="CP098251">
    <property type="protein sequence ID" value="WAV90637.1"/>
    <property type="molecule type" value="Genomic_DNA"/>
</dbReference>
<gene>
    <name evidence="2" type="ORF">NB645_05950</name>
    <name evidence="1" type="ORF">NB646_07170</name>
</gene>
<name>A0A9E9LDZ7_9BURK</name>
<organism evidence="1">
    <name type="scientific">Oxalobacter aliiformigenes</name>
    <dbReference type="NCBI Taxonomy" id="2946593"/>
    <lineage>
        <taxon>Bacteria</taxon>
        <taxon>Pseudomonadati</taxon>
        <taxon>Pseudomonadota</taxon>
        <taxon>Betaproteobacteria</taxon>
        <taxon>Burkholderiales</taxon>
        <taxon>Oxalobacteraceae</taxon>
        <taxon>Oxalobacter</taxon>
    </lineage>
</organism>
<dbReference type="EMBL" id="CP098248">
    <property type="protein sequence ID" value="WAV96392.1"/>
    <property type="molecule type" value="Genomic_DNA"/>
</dbReference>
<reference evidence="1" key="2">
    <citation type="journal article" date="2022" name="Front. Microbiol.">
        <title>New perspectives on an old grouping: The genomic and phenotypic variability of Oxalobacter formigenes and the implications for calcium oxalate stone prevention.</title>
        <authorList>
            <person name="Chmiel J.A."/>
            <person name="Carr C."/>
            <person name="Stuivenberg G.A."/>
            <person name="Venema R."/>
            <person name="Chanyi R.M."/>
            <person name="Al K.F."/>
            <person name="Giguere D."/>
            <person name="Say H."/>
            <person name="Akouris P.P."/>
            <person name="Dominguez Romero S.A."/>
            <person name="Kwong A."/>
            <person name="Tai V."/>
            <person name="Koval S.F."/>
            <person name="Razvi H."/>
            <person name="Bjazevic J."/>
            <person name="Burton J.P."/>
        </authorList>
    </citation>
    <scope>NUCLEOTIDE SEQUENCE</scope>
    <source>
        <strain evidence="1">OxK</strain>
    </source>
</reference>
<evidence type="ECO:0000313" key="3">
    <source>
        <dbReference type="Proteomes" id="UP001164794"/>
    </source>
</evidence>
<evidence type="ECO:0000313" key="2">
    <source>
        <dbReference type="EMBL" id="WAV96392.1"/>
    </source>
</evidence>